<sequence>MGRLSAWDSSLPKVLGAPLLMWIQWVYAAWQLVRKHPLIILLASLPLHPILKRKRRIILLGTSEEATEYMSMRDQNWRDMKQEEERLKRVRDGDGDGYDEDEYDKDEGDGDEIDWFGKERRKMLEEELEKQEIVEIEVHDYLGIWAKIQYKPRNRFYIVRLEALAAYVALRKHFTKPDVVFATDNLQVTEDVAVARTISDDDAMDRIFTRTAHFVYPAPYTFLTLVDSRELNSKMWALLSLLPRYLQIHNHNKLANLLSLSVIFLDVNKAWIYRVYVAITFHIIKWIKLHLFKDRRNLYIFFSMFSSRWMYDDRIRRHAYETEMKARLRVDDYCKFKSKEDIRFPTARDVSSSRFRVFLKEHDDKIKDPYYRVQTMWLSILKSLQNSRMIKN</sequence>
<dbReference type="EMBL" id="CM035414">
    <property type="protein sequence ID" value="KAH7428892.1"/>
    <property type="molecule type" value="Genomic_DNA"/>
</dbReference>
<evidence type="ECO:0000256" key="1">
    <source>
        <dbReference type="SAM" id="MobiDB-lite"/>
    </source>
</evidence>
<evidence type="ECO:0000313" key="3">
    <source>
        <dbReference type="Proteomes" id="UP000825935"/>
    </source>
</evidence>
<feature type="compositionally biased region" description="Acidic residues" evidence="1">
    <location>
        <begin position="95"/>
        <end position="107"/>
    </location>
</feature>
<gene>
    <name evidence="2" type="ORF">KP509_09G022100</name>
</gene>
<accession>A0A8T2U0Y2</accession>
<dbReference type="AlphaFoldDB" id="A0A8T2U0Y2"/>
<proteinExistence type="predicted"/>
<protein>
    <submittedName>
        <fullName evidence="2">Uncharacterized protein</fullName>
    </submittedName>
</protein>
<evidence type="ECO:0000313" key="2">
    <source>
        <dbReference type="EMBL" id="KAH7428892.1"/>
    </source>
</evidence>
<comment type="caution">
    <text evidence="2">The sequence shown here is derived from an EMBL/GenBank/DDBJ whole genome shotgun (WGS) entry which is preliminary data.</text>
</comment>
<feature type="region of interest" description="Disordered" evidence="1">
    <location>
        <begin position="88"/>
        <end position="107"/>
    </location>
</feature>
<reference evidence="2" key="1">
    <citation type="submission" date="2021-08" db="EMBL/GenBank/DDBJ databases">
        <title>WGS assembly of Ceratopteris richardii.</title>
        <authorList>
            <person name="Marchant D.B."/>
            <person name="Chen G."/>
            <person name="Jenkins J."/>
            <person name="Shu S."/>
            <person name="Leebens-Mack J."/>
            <person name="Grimwood J."/>
            <person name="Schmutz J."/>
            <person name="Soltis P."/>
            <person name="Soltis D."/>
            <person name="Chen Z.-H."/>
        </authorList>
    </citation>
    <scope>NUCLEOTIDE SEQUENCE</scope>
    <source>
        <strain evidence="2">Whitten #5841</strain>
        <tissue evidence="2">Leaf</tissue>
    </source>
</reference>
<keyword evidence="3" id="KW-1185">Reference proteome</keyword>
<dbReference type="Proteomes" id="UP000825935">
    <property type="component" value="Chromosome 9"/>
</dbReference>
<organism evidence="2 3">
    <name type="scientific">Ceratopteris richardii</name>
    <name type="common">Triangle waterfern</name>
    <dbReference type="NCBI Taxonomy" id="49495"/>
    <lineage>
        <taxon>Eukaryota</taxon>
        <taxon>Viridiplantae</taxon>
        <taxon>Streptophyta</taxon>
        <taxon>Embryophyta</taxon>
        <taxon>Tracheophyta</taxon>
        <taxon>Polypodiopsida</taxon>
        <taxon>Polypodiidae</taxon>
        <taxon>Polypodiales</taxon>
        <taxon>Pteridineae</taxon>
        <taxon>Pteridaceae</taxon>
        <taxon>Parkerioideae</taxon>
        <taxon>Ceratopteris</taxon>
    </lineage>
</organism>
<name>A0A8T2U0Y2_CERRI</name>